<feature type="non-terminal residue" evidence="2">
    <location>
        <position position="29"/>
    </location>
</feature>
<evidence type="ECO:0000313" key="3">
    <source>
        <dbReference type="EMBL" id="CAF4502007.1"/>
    </source>
</evidence>
<proteinExistence type="predicted"/>
<dbReference type="AlphaFoldDB" id="A0A815AZ50"/>
<evidence type="ECO:0000313" key="2">
    <source>
        <dbReference type="EMBL" id="CAF1266477.1"/>
    </source>
</evidence>
<gene>
    <name evidence="3" type="ORF">BYL167_LOCUS36057</name>
    <name evidence="2" type="ORF">CJN711_LOCUS15255</name>
</gene>
<dbReference type="EMBL" id="CAJOBH010077606">
    <property type="protein sequence ID" value="CAF4502007.1"/>
    <property type="molecule type" value="Genomic_DNA"/>
</dbReference>
<dbReference type="Proteomes" id="UP000681967">
    <property type="component" value="Unassembled WGS sequence"/>
</dbReference>
<sequence length="29" mass="3118">MEAVFRPDFTVPETGSNRAVSIAGKKPDP</sequence>
<dbReference type="EMBL" id="CAJNOV010007004">
    <property type="protein sequence ID" value="CAF1266477.1"/>
    <property type="molecule type" value="Genomic_DNA"/>
</dbReference>
<reference evidence="2" key="1">
    <citation type="submission" date="2021-02" db="EMBL/GenBank/DDBJ databases">
        <authorList>
            <person name="Nowell W R."/>
        </authorList>
    </citation>
    <scope>NUCLEOTIDE SEQUENCE</scope>
</reference>
<accession>A0A815AZ50</accession>
<protein>
    <submittedName>
        <fullName evidence="2">Uncharacterized protein</fullName>
    </submittedName>
</protein>
<evidence type="ECO:0000313" key="4">
    <source>
        <dbReference type="Proteomes" id="UP000663855"/>
    </source>
</evidence>
<dbReference type="Proteomes" id="UP000663855">
    <property type="component" value="Unassembled WGS sequence"/>
</dbReference>
<comment type="caution">
    <text evidence="2">The sequence shown here is derived from an EMBL/GenBank/DDBJ whole genome shotgun (WGS) entry which is preliminary data.</text>
</comment>
<evidence type="ECO:0000256" key="1">
    <source>
        <dbReference type="SAM" id="MobiDB-lite"/>
    </source>
</evidence>
<feature type="region of interest" description="Disordered" evidence="1">
    <location>
        <begin position="1"/>
        <end position="29"/>
    </location>
</feature>
<name>A0A815AZ50_9BILA</name>
<organism evidence="2 4">
    <name type="scientific">Rotaria magnacalcarata</name>
    <dbReference type="NCBI Taxonomy" id="392030"/>
    <lineage>
        <taxon>Eukaryota</taxon>
        <taxon>Metazoa</taxon>
        <taxon>Spiralia</taxon>
        <taxon>Gnathifera</taxon>
        <taxon>Rotifera</taxon>
        <taxon>Eurotatoria</taxon>
        <taxon>Bdelloidea</taxon>
        <taxon>Philodinida</taxon>
        <taxon>Philodinidae</taxon>
        <taxon>Rotaria</taxon>
    </lineage>
</organism>